<evidence type="ECO:0000256" key="2">
    <source>
        <dbReference type="ARBA" id="ARBA00022723"/>
    </source>
</evidence>
<dbReference type="PROSITE" id="PS00149">
    <property type="entry name" value="SULFATASE_2"/>
    <property type="match status" value="1"/>
</dbReference>
<evidence type="ECO:0000313" key="8">
    <source>
        <dbReference type="Proteomes" id="UP000346198"/>
    </source>
</evidence>
<dbReference type="SUPFAM" id="SSF53649">
    <property type="entry name" value="Alkaline phosphatase-like"/>
    <property type="match status" value="1"/>
</dbReference>
<dbReference type="EMBL" id="CAAHFH010000001">
    <property type="protein sequence ID" value="VGO19226.1"/>
    <property type="molecule type" value="Genomic_DNA"/>
</dbReference>
<dbReference type="Pfam" id="PF00884">
    <property type="entry name" value="Sulfatase"/>
    <property type="match status" value="1"/>
</dbReference>
<dbReference type="Gene3D" id="3.40.720.10">
    <property type="entry name" value="Alkaline Phosphatase, subunit A"/>
    <property type="match status" value="1"/>
</dbReference>
<dbReference type="InterPro" id="IPR024607">
    <property type="entry name" value="Sulfatase_CS"/>
</dbReference>
<organism evidence="7 8">
    <name type="scientific">Pontiella sulfatireligans</name>
    <dbReference type="NCBI Taxonomy" id="2750658"/>
    <lineage>
        <taxon>Bacteria</taxon>
        <taxon>Pseudomonadati</taxon>
        <taxon>Kiritimatiellota</taxon>
        <taxon>Kiritimatiellia</taxon>
        <taxon>Kiritimatiellales</taxon>
        <taxon>Pontiellaceae</taxon>
        <taxon>Pontiella</taxon>
    </lineage>
</organism>
<feature type="signal peptide" evidence="5">
    <location>
        <begin position="1"/>
        <end position="19"/>
    </location>
</feature>
<keyword evidence="4" id="KW-0106">Calcium</keyword>
<reference evidence="7 8" key="1">
    <citation type="submission" date="2019-04" db="EMBL/GenBank/DDBJ databases">
        <authorList>
            <person name="Van Vliet M D."/>
        </authorList>
    </citation>
    <scope>NUCLEOTIDE SEQUENCE [LARGE SCALE GENOMIC DNA]</scope>
    <source>
        <strain evidence="7 8">F21</strain>
    </source>
</reference>
<dbReference type="InterPro" id="IPR000917">
    <property type="entry name" value="Sulfatase_N"/>
</dbReference>
<dbReference type="RefSeq" id="WP_168433054.1">
    <property type="nucleotide sequence ID" value="NZ_CAAHFH010000001.1"/>
</dbReference>
<dbReference type="InterPro" id="IPR017850">
    <property type="entry name" value="Alkaline_phosphatase_core_sf"/>
</dbReference>
<evidence type="ECO:0000313" key="7">
    <source>
        <dbReference type="EMBL" id="VGO19226.1"/>
    </source>
</evidence>
<evidence type="ECO:0000256" key="1">
    <source>
        <dbReference type="ARBA" id="ARBA00008779"/>
    </source>
</evidence>
<dbReference type="GO" id="GO:0046872">
    <property type="term" value="F:metal ion binding"/>
    <property type="evidence" value="ECO:0007669"/>
    <property type="project" value="UniProtKB-KW"/>
</dbReference>
<dbReference type="Gene3D" id="3.30.1120.10">
    <property type="match status" value="1"/>
</dbReference>
<evidence type="ECO:0000259" key="6">
    <source>
        <dbReference type="Pfam" id="PF00884"/>
    </source>
</evidence>
<dbReference type="PANTHER" id="PTHR42693:SF53">
    <property type="entry name" value="ENDO-4-O-SULFATASE"/>
    <property type="match status" value="1"/>
</dbReference>
<name>A0A6C2UJ46_9BACT</name>
<keyword evidence="3" id="KW-0378">Hydrolase</keyword>
<feature type="chain" id="PRO_5028924401" evidence="5">
    <location>
        <begin position="20"/>
        <end position="499"/>
    </location>
</feature>
<proteinExistence type="inferred from homology"/>
<dbReference type="Proteomes" id="UP000346198">
    <property type="component" value="Unassembled WGS sequence"/>
</dbReference>
<dbReference type="PROSITE" id="PS00523">
    <property type="entry name" value="SULFATASE_1"/>
    <property type="match status" value="1"/>
</dbReference>
<comment type="similarity">
    <text evidence="1">Belongs to the sulfatase family.</text>
</comment>
<feature type="domain" description="Sulfatase N-terminal" evidence="6">
    <location>
        <begin position="22"/>
        <end position="380"/>
    </location>
</feature>
<sequence>MKRIILLLTVAMASVAVHAGKPNIVFILADDMGVGDVSGLNPDAKLSTPNLDSLIQKGMHFTDAHTSSAVCTPTRYGLMTGRYNWRSELKFKVVNGYGRAVIAPDRDTVADLLKRNGYKTAMIGKWHLGLNWKLKDGSGISDWRPEGIEDQVDFTQPFSGGPIDCGFDWYYGINASLDFPPYTFLENDHVTKVPTELRPKQGSKENKQIMMRSGLQVEGFRPELVLKHFTEKAVAFIAEQKADNPFFLYLPLNAPHTPVLPRDEFKGSSECGIYGDFIQEIDWAVGQVLQALEKQGLLENTLLVFTADNGASNASFSPNQEKEFNHKPSYIYKGRKGSLDEGGHRVPYIVHWPAAVKPDSRCDMACCLNDLYATCAELVGETVAENAGEDSFSMMPLLKGQSRGYERNGLVHHDLAGRFALRDGRWKLQFHRFERKYGLYDMENDPEQENNLYAAHPEIVKQLETKLTQLVMKGRSSLGTPQKNDGPEWWEQLTWMDQK</sequence>
<dbReference type="CDD" id="cd16143">
    <property type="entry name" value="ARS_like"/>
    <property type="match status" value="1"/>
</dbReference>
<keyword evidence="2" id="KW-0479">Metal-binding</keyword>
<gene>
    <name evidence="7" type="primary">atsA_121</name>
    <name evidence="7" type="ORF">SCARR_01283</name>
</gene>
<evidence type="ECO:0000256" key="3">
    <source>
        <dbReference type="ARBA" id="ARBA00022801"/>
    </source>
</evidence>
<accession>A0A6C2UJ46</accession>
<evidence type="ECO:0000256" key="5">
    <source>
        <dbReference type="SAM" id="SignalP"/>
    </source>
</evidence>
<protein>
    <submittedName>
        <fullName evidence="7">Arylsulfatase</fullName>
    </submittedName>
</protein>
<keyword evidence="5" id="KW-0732">Signal</keyword>
<dbReference type="AlphaFoldDB" id="A0A6C2UJ46"/>
<dbReference type="GO" id="GO:0004065">
    <property type="term" value="F:arylsulfatase activity"/>
    <property type="evidence" value="ECO:0007669"/>
    <property type="project" value="TreeGrafter"/>
</dbReference>
<evidence type="ECO:0000256" key="4">
    <source>
        <dbReference type="ARBA" id="ARBA00022837"/>
    </source>
</evidence>
<dbReference type="InterPro" id="IPR050738">
    <property type="entry name" value="Sulfatase"/>
</dbReference>
<keyword evidence="8" id="KW-1185">Reference proteome</keyword>
<dbReference type="PANTHER" id="PTHR42693">
    <property type="entry name" value="ARYLSULFATASE FAMILY MEMBER"/>
    <property type="match status" value="1"/>
</dbReference>